<dbReference type="EMBL" id="VBUT01000005">
    <property type="protein sequence ID" value="TLF77526.1"/>
    <property type="molecule type" value="Genomic_DNA"/>
</dbReference>
<protein>
    <submittedName>
        <fullName evidence="1">Uncharacterized protein</fullName>
    </submittedName>
</protein>
<accession>A0A5R8NPA9</accession>
<evidence type="ECO:0000313" key="4">
    <source>
        <dbReference type="Proteomes" id="UP000308349"/>
    </source>
</evidence>
<dbReference type="EMBL" id="VBUU01000003">
    <property type="protein sequence ID" value="TLG15545.1"/>
    <property type="molecule type" value="Genomic_DNA"/>
</dbReference>
<dbReference type="AlphaFoldDB" id="A0A5R8NPA9"/>
<name>A0A5R8NPA9_9NOCA</name>
<evidence type="ECO:0000313" key="3">
    <source>
        <dbReference type="Proteomes" id="UP000306378"/>
    </source>
</evidence>
<proteinExistence type="predicted"/>
<organism evidence="1 3">
    <name type="scientific">Nocardia cyriacigeorgica</name>
    <dbReference type="NCBI Taxonomy" id="135487"/>
    <lineage>
        <taxon>Bacteria</taxon>
        <taxon>Bacillati</taxon>
        <taxon>Actinomycetota</taxon>
        <taxon>Actinomycetes</taxon>
        <taxon>Mycobacteriales</taxon>
        <taxon>Nocardiaceae</taxon>
        <taxon>Nocardia</taxon>
    </lineage>
</organism>
<comment type="caution">
    <text evidence="1">The sequence shown here is derived from an EMBL/GenBank/DDBJ whole genome shotgun (WGS) entry which is preliminary data.</text>
</comment>
<sequence length="91" mass="9979">MRGAVEMSQPFRTPRRVAISGSSGVETLRHLPDALRHYPAPEAATADCGSEPPGLTYRQAREILRVHEVHGPRCRQWLAAAAYLSAGLDDE</sequence>
<evidence type="ECO:0000313" key="1">
    <source>
        <dbReference type="EMBL" id="TLF77526.1"/>
    </source>
</evidence>
<evidence type="ECO:0000313" key="2">
    <source>
        <dbReference type="EMBL" id="TLG15545.1"/>
    </source>
</evidence>
<dbReference type="Proteomes" id="UP000306378">
    <property type="component" value="Unassembled WGS sequence"/>
</dbReference>
<dbReference type="OrthoDB" id="4558548at2"/>
<reference evidence="3 4" key="1">
    <citation type="submission" date="2019-05" db="EMBL/GenBank/DDBJ databases">
        <title>Genomes sequences of two Nocardia cyriacigeorgica environmental isolates, type strains Nocardia asteroides ATCC 19247 and Nocardia cyriacigeorgica DSM 44484.</title>
        <authorList>
            <person name="Vautrin F."/>
            <person name="Bergeron E."/>
            <person name="Dubost A."/>
            <person name="Abrouk D."/>
            <person name="Rodriguez Nava V."/>
            <person name="Pujic P."/>
        </authorList>
    </citation>
    <scope>NUCLEOTIDE SEQUENCE [LARGE SCALE GENOMIC DNA]</scope>
    <source>
        <strain evidence="2 4">EML 1456</strain>
        <strain evidence="1 3">EML 446</strain>
    </source>
</reference>
<dbReference type="Proteomes" id="UP000308349">
    <property type="component" value="Unassembled WGS sequence"/>
</dbReference>
<gene>
    <name evidence="1" type="ORF">FEK34_14460</name>
    <name evidence="2" type="ORF">FEK35_05160</name>
</gene>